<dbReference type="eggNOG" id="COG4733">
    <property type="taxonomic scope" value="Bacteria"/>
</dbReference>
<dbReference type="EMBL" id="CP006650">
    <property type="protein sequence ID" value="AGT07911.1"/>
    <property type="molecule type" value="Genomic_DNA"/>
</dbReference>
<feature type="chain" id="PRO_5004535076" evidence="2">
    <location>
        <begin position="22"/>
        <end position="747"/>
    </location>
</feature>
<evidence type="ECO:0000259" key="3">
    <source>
        <dbReference type="Pfam" id="PF13550"/>
    </source>
</evidence>
<dbReference type="STRING" id="1367847.JCM7686_0802"/>
<dbReference type="Proteomes" id="UP000015480">
    <property type="component" value="Chromosome"/>
</dbReference>
<sequence length="747" mass="80215">MRKLLLISTALLGFAVQPDRAAAEPITLAVASVFGATAGGAGFAIIQGVVGMAVSFGLSLVVQALSGKPKSETARAELTKPTSLPAYRFVYGKTWAPGTPVAWHVRGRVLYVCYLLNSRPSAGPFTVLFDKRKVEKTGDEFDFSMAGGARATNAPFTNPGFSLPLAMYWIGKGDQTSCPARIVQECAGHFRATDAWRGRTVLWVRLDCGDDDKRSTTWPASPPEVNVDGNWSLVHDPRDGQEKFTRNQGLIVLDALRKNPMRPYRDAYLKLDTFSWAADVAGQAVPVKAGGTIPRYRCDGVLVFGEGAELEDQIQPLLNAGASRLTRIGGQLAIVPAVARPSIEVITDVTDGQPLELVRWRASDDLYTEAVGRFPAPDRAYESAETPVFVVPGAQAEDGGIAKRLVLDLDFVTDHRQAQRLAKIAAMRSRMQRQVSTELFPECFDLVAGSVCTLNLRAPYGAWNVDYEVESIAPTAGLNDDESVVIRLPVTLTETSAAVTAWNAATEEQDMLAGSFDGSGTRVAPPVTVSIETGSVAAQISGETTVPAVMAYWSASPSASATGYEWEWGTERFASPSGGGDESWRHSGWQPGGQIAKGAADDDGVFKAFLQWPQISDLLRYKIRVRAKGSYGASDWLVSAPILARGPSAVVAVPQRLTAEPDGAGAIRVSAVQANDRDARKLLIYGSNLDAPLTASLLWTDNAMAQVSVSRREAGLGNSATRYYWARARDQWGNLSDFTASASATTT</sequence>
<feature type="signal peptide" evidence="2">
    <location>
        <begin position="1"/>
        <end position="21"/>
    </location>
</feature>
<dbReference type="Pfam" id="PF13550">
    <property type="entry name" value="Phage-tail_3"/>
    <property type="match status" value="1"/>
</dbReference>
<keyword evidence="1" id="KW-1133">Transmembrane helix</keyword>
<accession>S5YRM8</accession>
<keyword evidence="2" id="KW-0732">Signal</keyword>
<organism evidence="4 5">
    <name type="scientific">Paracoccus aminophilus JCM 7686</name>
    <dbReference type="NCBI Taxonomy" id="1367847"/>
    <lineage>
        <taxon>Bacteria</taxon>
        <taxon>Pseudomonadati</taxon>
        <taxon>Pseudomonadota</taxon>
        <taxon>Alphaproteobacteria</taxon>
        <taxon>Rhodobacterales</taxon>
        <taxon>Paracoccaceae</taxon>
        <taxon>Paracoccus</taxon>
    </lineage>
</organism>
<name>S5YRM8_PARAH</name>
<evidence type="ECO:0000256" key="2">
    <source>
        <dbReference type="SAM" id="SignalP"/>
    </source>
</evidence>
<proteinExistence type="predicted"/>
<dbReference type="KEGG" id="pami:JCM7686_0802"/>
<feature type="domain" description="Tip attachment protein J" evidence="3">
    <location>
        <begin position="311"/>
        <end position="465"/>
    </location>
</feature>
<dbReference type="OrthoDB" id="7822067at2"/>
<dbReference type="PATRIC" id="fig|1367847.3.peg.759"/>
<keyword evidence="1" id="KW-0812">Transmembrane</keyword>
<dbReference type="HOGENOM" id="CLU_372081_0_0_5"/>
<gene>
    <name evidence="4" type="ORF">JCM7686_0802</name>
</gene>
<feature type="transmembrane region" description="Helical" evidence="1">
    <location>
        <begin position="33"/>
        <end position="62"/>
    </location>
</feature>
<protein>
    <submittedName>
        <fullName evidence="4">Host specificity protein J</fullName>
    </submittedName>
</protein>
<reference evidence="4 5" key="1">
    <citation type="journal article" date="2014" name="BMC Genomics">
        <title>Architecture and functions of a multipartite genome of the methylotrophic bacterium Paracoccus aminophilus JCM 7686, containing primary and secondary chromids.</title>
        <authorList>
            <person name="Dziewit L."/>
            <person name="Czarnecki J."/>
            <person name="Wibberg D."/>
            <person name="Radlinska M."/>
            <person name="Mrozek P."/>
            <person name="Szymczak M."/>
            <person name="Schluter A."/>
            <person name="Puhler A."/>
            <person name="Bartosik D."/>
        </authorList>
    </citation>
    <scope>NUCLEOTIDE SEQUENCE [LARGE SCALE GENOMIC DNA]</scope>
    <source>
        <strain evidence="4">JCM 7686</strain>
    </source>
</reference>
<dbReference type="AlphaFoldDB" id="S5YRM8"/>
<dbReference type="RefSeq" id="WP_020949550.1">
    <property type="nucleotide sequence ID" value="NC_022041.1"/>
</dbReference>
<evidence type="ECO:0000256" key="1">
    <source>
        <dbReference type="SAM" id="Phobius"/>
    </source>
</evidence>
<keyword evidence="5" id="KW-1185">Reference proteome</keyword>
<keyword evidence="1" id="KW-0472">Membrane</keyword>
<evidence type="ECO:0000313" key="4">
    <source>
        <dbReference type="EMBL" id="AGT07911.1"/>
    </source>
</evidence>
<dbReference type="InterPro" id="IPR032876">
    <property type="entry name" value="J_dom"/>
</dbReference>
<evidence type="ECO:0000313" key="5">
    <source>
        <dbReference type="Proteomes" id="UP000015480"/>
    </source>
</evidence>